<dbReference type="Gene3D" id="1.25.10.10">
    <property type="entry name" value="Leucine-rich Repeat Variant"/>
    <property type="match status" value="1"/>
</dbReference>
<dbReference type="SMART" id="SM00185">
    <property type="entry name" value="ARM"/>
    <property type="match status" value="3"/>
</dbReference>
<dbReference type="AlphaFoldDB" id="A0AAV2SEA3"/>
<evidence type="ECO:0000313" key="6">
    <source>
        <dbReference type="Proteomes" id="UP001497623"/>
    </source>
</evidence>
<evidence type="ECO:0000256" key="2">
    <source>
        <dbReference type="ARBA" id="ARBA00022448"/>
    </source>
</evidence>
<gene>
    <name evidence="5" type="ORF">MNOR_LOCUS34849</name>
</gene>
<dbReference type="InterPro" id="IPR016024">
    <property type="entry name" value="ARM-type_fold"/>
</dbReference>
<protein>
    <recommendedName>
        <fullName evidence="7">Importin alpha</fullName>
    </recommendedName>
</protein>
<evidence type="ECO:0000256" key="3">
    <source>
        <dbReference type="ARBA" id="ARBA00022927"/>
    </source>
</evidence>
<accession>A0AAV2SEA3</accession>
<dbReference type="Proteomes" id="UP001497623">
    <property type="component" value="Unassembled WGS sequence"/>
</dbReference>
<dbReference type="InterPro" id="IPR000225">
    <property type="entry name" value="Armadillo"/>
</dbReference>
<dbReference type="Pfam" id="PF00514">
    <property type="entry name" value="Arm"/>
    <property type="match status" value="2"/>
</dbReference>
<feature type="non-terminal residue" evidence="5">
    <location>
        <position position="147"/>
    </location>
</feature>
<dbReference type="PROSITE" id="PS50077">
    <property type="entry name" value="HEAT_REPEAT"/>
    <property type="match status" value="1"/>
</dbReference>
<dbReference type="SUPFAM" id="SSF48371">
    <property type="entry name" value="ARM repeat"/>
    <property type="match status" value="1"/>
</dbReference>
<keyword evidence="3" id="KW-0653">Protein transport</keyword>
<evidence type="ECO:0000256" key="1">
    <source>
        <dbReference type="ARBA" id="ARBA00010394"/>
    </source>
</evidence>
<sequence>VDAMWSLSYIADGDESDIQEVIDIGVLPDVVQYLHYQEARLQKVALRVIGNIITGTDEQTDYVLNSGVLPSLKRLLSTHQNLDRTLVKEMIWVISNVCAGTPKQIELVLHFHLVPIILELMNDDAPGIKKEACWAMLNITESSEVKQ</sequence>
<evidence type="ECO:0000256" key="4">
    <source>
        <dbReference type="PROSITE-ProRule" id="PRU00103"/>
    </source>
</evidence>
<comment type="caution">
    <text evidence="5">The sequence shown here is derived from an EMBL/GenBank/DDBJ whole genome shotgun (WGS) entry which is preliminary data.</text>
</comment>
<organism evidence="5 6">
    <name type="scientific">Meganyctiphanes norvegica</name>
    <name type="common">Northern krill</name>
    <name type="synonym">Thysanopoda norvegica</name>
    <dbReference type="NCBI Taxonomy" id="48144"/>
    <lineage>
        <taxon>Eukaryota</taxon>
        <taxon>Metazoa</taxon>
        <taxon>Ecdysozoa</taxon>
        <taxon>Arthropoda</taxon>
        <taxon>Crustacea</taxon>
        <taxon>Multicrustacea</taxon>
        <taxon>Malacostraca</taxon>
        <taxon>Eumalacostraca</taxon>
        <taxon>Eucarida</taxon>
        <taxon>Euphausiacea</taxon>
        <taxon>Euphausiidae</taxon>
        <taxon>Meganyctiphanes</taxon>
    </lineage>
</organism>
<evidence type="ECO:0000313" key="5">
    <source>
        <dbReference type="EMBL" id="CAL4176930.1"/>
    </source>
</evidence>
<keyword evidence="6" id="KW-1185">Reference proteome</keyword>
<dbReference type="InterPro" id="IPR011989">
    <property type="entry name" value="ARM-like"/>
</dbReference>
<reference evidence="5 6" key="1">
    <citation type="submission" date="2024-05" db="EMBL/GenBank/DDBJ databases">
        <authorList>
            <person name="Wallberg A."/>
        </authorList>
    </citation>
    <scope>NUCLEOTIDE SEQUENCE [LARGE SCALE GENOMIC DNA]</scope>
</reference>
<keyword evidence="2" id="KW-0813">Transport</keyword>
<dbReference type="InterPro" id="IPR021133">
    <property type="entry name" value="HEAT_type_2"/>
</dbReference>
<dbReference type="GO" id="GO:0015031">
    <property type="term" value="P:protein transport"/>
    <property type="evidence" value="ECO:0007669"/>
    <property type="project" value="UniProtKB-KW"/>
</dbReference>
<feature type="repeat" description="HEAT" evidence="4">
    <location>
        <begin position="113"/>
        <end position="147"/>
    </location>
</feature>
<dbReference type="PANTHER" id="PTHR23316">
    <property type="entry name" value="IMPORTIN ALPHA"/>
    <property type="match status" value="1"/>
</dbReference>
<comment type="similarity">
    <text evidence="1">Belongs to the importin alpha family.</text>
</comment>
<feature type="non-terminal residue" evidence="5">
    <location>
        <position position="1"/>
    </location>
</feature>
<dbReference type="EMBL" id="CAXKWB010055308">
    <property type="protein sequence ID" value="CAL4176930.1"/>
    <property type="molecule type" value="Genomic_DNA"/>
</dbReference>
<proteinExistence type="inferred from homology"/>
<name>A0AAV2SEA3_MEGNR</name>
<evidence type="ECO:0008006" key="7">
    <source>
        <dbReference type="Google" id="ProtNLM"/>
    </source>
</evidence>